<dbReference type="GO" id="GO:0004888">
    <property type="term" value="F:transmembrane signaling receptor activity"/>
    <property type="evidence" value="ECO:0007669"/>
    <property type="project" value="InterPro"/>
</dbReference>
<dbReference type="GO" id="GO:0006935">
    <property type="term" value="P:chemotaxis"/>
    <property type="evidence" value="ECO:0007669"/>
    <property type="project" value="InterPro"/>
</dbReference>
<reference evidence="11 12" key="1">
    <citation type="submission" date="2018-11" db="EMBL/GenBank/DDBJ databases">
        <title>Genomic Encyclopedia of Type Strains, Phase IV (KMG-IV): sequencing the most valuable type-strain genomes for metagenomic binning, comparative biology and taxonomic classification.</title>
        <authorList>
            <person name="Goeker M."/>
        </authorList>
    </citation>
    <scope>NUCLEOTIDE SEQUENCE [LARGE SCALE GENOMIC DNA]</scope>
    <source>
        <strain evidence="11 12">DSM 100275</strain>
    </source>
</reference>
<accession>A0A3N1Y106</accession>
<evidence type="ECO:0000313" key="11">
    <source>
        <dbReference type="EMBL" id="ROR32514.1"/>
    </source>
</evidence>
<dbReference type="FunFam" id="1.10.287.950:FF:000001">
    <property type="entry name" value="Methyl-accepting chemotaxis sensory transducer"/>
    <property type="match status" value="1"/>
</dbReference>
<evidence type="ECO:0000256" key="1">
    <source>
        <dbReference type="ARBA" id="ARBA00004141"/>
    </source>
</evidence>
<evidence type="ECO:0000256" key="5">
    <source>
        <dbReference type="ARBA" id="ARBA00023224"/>
    </source>
</evidence>
<dbReference type="PROSITE" id="PS50885">
    <property type="entry name" value="HAMP"/>
    <property type="match status" value="1"/>
</dbReference>
<evidence type="ECO:0000256" key="8">
    <source>
        <dbReference type="SAM" id="Phobius"/>
    </source>
</evidence>
<dbReference type="GO" id="GO:0007165">
    <property type="term" value="P:signal transduction"/>
    <property type="evidence" value="ECO:0007669"/>
    <property type="project" value="UniProtKB-KW"/>
</dbReference>
<dbReference type="CDD" id="cd11386">
    <property type="entry name" value="MCP_signal"/>
    <property type="match status" value="1"/>
</dbReference>
<keyword evidence="2 8" id="KW-0812">Transmembrane</keyword>
<dbReference type="InterPro" id="IPR004089">
    <property type="entry name" value="MCPsignal_dom"/>
</dbReference>
<evidence type="ECO:0000313" key="12">
    <source>
        <dbReference type="Proteomes" id="UP000276634"/>
    </source>
</evidence>
<dbReference type="PANTHER" id="PTHR32089">
    <property type="entry name" value="METHYL-ACCEPTING CHEMOTAXIS PROTEIN MCPB"/>
    <property type="match status" value="1"/>
</dbReference>
<dbReference type="SUPFAM" id="SSF58104">
    <property type="entry name" value="Methyl-accepting chemotaxis protein (MCP) signaling domain"/>
    <property type="match status" value="1"/>
</dbReference>
<keyword evidence="3 8" id="KW-1133">Transmembrane helix</keyword>
<evidence type="ECO:0000259" key="9">
    <source>
        <dbReference type="PROSITE" id="PS50111"/>
    </source>
</evidence>
<evidence type="ECO:0000256" key="7">
    <source>
        <dbReference type="PROSITE-ProRule" id="PRU00284"/>
    </source>
</evidence>
<comment type="similarity">
    <text evidence="6">Belongs to the methyl-accepting chemotaxis (MCP) protein family.</text>
</comment>
<comment type="subcellular location">
    <subcellularLocation>
        <location evidence="1">Membrane</location>
        <topology evidence="1">Multi-pass membrane protein</topology>
    </subcellularLocation>
</comment>
<comment type="caution">
    <text evidence="11">The sequence shown here is derived from an EMBL/GenBank/DDBJ whole genome shotgun (WGS) entry which is preliminary data.</text>
</comment>
<feature type="domain" description="Methyl-accepting transducer" evidence="9">
    <location>
        <begin position="268"/>
        <end position="504"/>
    </location>
</feature>
<dbReference type="SMART" id="SM00283">
    <property type="entry name" value="MA"/>
    <property type="match status" value="1"/>
</dbReference>
<evidence type="ECO:0000259" key="10">
    <source>
        <dbReference type="PROSITE" id="PS50885"/>
    </source>
</evidence>
<dbReference type="CDD" id="cd06225">
    <property type="entry name" value="HAMP"/>
    <property type="match status" value="1"/>
</dbReference>
<dbReference type="Gene3D" id="1.10.287.950">
    <property type="entry name" value="Methyl-accepting chemotaxis protein"/>
    <property type="match status" value="1"/>
</dbReference>
<keyword evidence="5 7" id="KW-0807">Transducer</keyword>
<dbReference type="RefSeq" id="WP_148051444.1">
    <property type="nucleotide sequence ID" value="NZ_RJVI01000002.1"/>
</dbReference>
<dbReference type="InterPro" id="IPR003660">
    <property type="entry name" value="HAMP_dom"/>
</dbReference>
<evidence type="ECO:0000256" key="2">
    <source>
        <dbReference type="ARBA" id="ARBA00022692"/>
    </source>
</evidence>
<dbReference type="PROSITE" id="PS50111">
    <property type="entry name" value="CHEMOTAXIS_TRANSDUC_2"/>
    <property type="match status" value="1"/>
</dbReference>
<organism evidence="11 12">
    <name type="scientific">Inmirania thermothiophila</name>
    <dbReference type="NCBI Taxonomy" id="1750597"/>
    <lineage>
        <taxon>Bacteria</taxon>
        <taxon>Pseudomonadati</taxon>
        <taxon>Pseudomonadota</taxon>
        <taxon>Gammaproteobacteria</taxon>
        <taxon>Chromatiales</taxon>
        <taxon>Ectothiorhodospiraceae</taxon>
        <taxon>Inmirania</taxon>
    </lineage>
</organism>
<dbReference type="Proteomes" id="UP000276634">
    <property type="component" value="Unassembled WGS sequence"/>
</dbReference>
<dbReference type="PRINTS" id="PR00260">
    <property type="entry name" value="CHEMTRNSDUCR"/>
</dbReference>
<protein>
    <submittedName>
        <fullName evidence="11">Methyl-accepting chemotaxis protein</fullName>
    </submittedName>
</protein>
<dbReference type="EMBL" id="RJVI01000002">
    <property type="protein sequence ID" value="ROR32514.1"/>
    <property type="molecule type" value="Genomic_DNA"/>
</dbReference>
<name>A0A3N1Y106_9GAMM</name>
<dbReference type="OrthoDB" id="9781845at2"/>
<dbReference type="Pfam" id="PF00672">
    <property type="entry name" value="HAMP"/>
    <property type="match status" value="1"/>
</dbReference>
<dbReference type="AlphaFoldDB" id="A0A3N1Y106"/>
<keyword evidence="4 8" id="KW-0472">Membrane</keyword>
<proteinExistence type="inferred from homology"/>
<feature type="transmembrane region" description="Helical" evidence="8">
    <location>
        <begin position="186"/>
        <end position="208"/>
    </location>
</feature>
<keyword evidence="12" id="KW-1185">Reference proteome</keyword>
<dbReference type="SMART" id="SM00304">
    <property type="entry name" value="HAMP"/>
    <property type="match status" value="2"/>
</dbReference>
<feature type="domain" description="HAMP" evidence="10">
    <location>
        <begin position="214"/>
        <end position="263"/>
    </location>
</feature>
<sequence length="549" mass="58716">MRLARNMRVRRLVLWVLPVVAAVCAVQVGLLLQVREQVLVFGEHHMQASRAALVGERARYDVAQVQQFLTDASLTGDRGALEEARAHRDDALKLLTALARLEPERAGEIEAIGEGVRRLFEVGTEMTKAYLTVNREAGNAVMKRPEDGFDASAAALAAQIDALVKELGEHAHEAARETEAATRRSVAAVLVSYAVALALIVALAVLLYQKVMPPLERLERAMQGLAAGEASLDVVLPVEGRDEIGSIADGFNRFVAKIRALVEESGAVGRDLKAAGSELAQRNGDVHRRMERLREEMTQVAAAMNEMVASVKEVARNVAHASDEAQQSDANAKRGAEVIMEVVARIGRLAEEMDETSAVIHKLGADSQNIGRILEVISGIAEQTNLLALNAAIEAARAGEHGRGFAVVADEVRALARRTREATAEIQDMIGQIRSGAEDAVRVMERGKEQIEAAVQHAELAGRSLEQITSSASAINDLTSQIAAAAEEQSSVAEDIHRSIDGIGQLVAEVTEASAGTAELGQRLAEAVARLEASLARFRLAARAAAGEV</sequence>
<dbReference type="InterPro" id="IPR004090">
    <property type="entry name" value="Chemotax_Me-accpt_rcpt"/>
</dbReference>
<evidence type="ECO:0000256" key="4">
    <source>
        <dbReference type="ARBA" id="ARBA00023136"/>
    </source>
</evidence>
<gene>
    <name evidence="11" type="ORF">EDC57_1716</name>
</gene>
<evidence type="ECO:0000256" key="3">
    <source>
        <dbReference type="ARBA" id="ARBA00022989"/>
    </source>
</evidence>
<evidence type="ECO:0000256" key="6">
    <source>
        <dbReference type="ARBA" id="ARBA00029447"/>
    </source>
</evidence>
<dbReference type="GO" id="GO:0016020">
    <property type="term" value="C:membrane"/>
    <property type="evidence" value="ECO:0007669"/>
    <property type="project" value="UniProtKB-SubCell"/>
</dbReference>
<dbReference type="Pfam" id="PF00015">
    <property type="entry name" value="MCPsignal"/>
    <property type="match status" value="1"/>
</dbReference>
<dbReference type="PANTHER" id="PTHR32089:SF119">
    <property type="entry name" value="METHYL-ACCEPTING CHEMOTAXIS PROTEIN CTPL"/>
    <property type="match status" value="1"/>
</dbReference>